<feature type="domain" description="AAA+ ATPase" evidence="4">
    <location>
        <begin position="3"/>
        <end position="181"/>
    </location>
</feature>
<dbReference type="HAMAP" id="MF_00796">
    <property type="entry name" value="NTPase_1"/>
    <property type="match status" value="1"/>
</dbReference>
<proteinExistence type="inferred from homology"/>
<protein>
    <recommendedName>
        <fullName evidence="4">AAA+ ATPase domain-containing protein</fullName>
    </recommendedName>
</protein>
<dbReference type="eggNOG" id="ENOG502QVJ8">
    <property type="taxonomic scope" value="Eukaryota"/>
</dbReference>
<organism evidence="6">
    <name type="scientific">Volvox carteri f. nagariensis</name>
    <dbReference type="NCBI Taxonomy" id="3068"/>
    <lineage>
        <taxon>Eukaryota</taxon>
        <taxon>Viridiplantae</taxon>
        <taxon>Chlorophyta</taxon>
        <taxon>core chlorophytes</taxon>
        <taxon>Chlorophyceae</taxon>
        <taxon>CS clade</taxon>
        <taxon>Chlamydomonadales</taxon>
        <taxon>Volvocaceae</taxon>
        <taxon>Volvox</taxon>
    </lineage>
</organism>
<evidence type="ECO:0000259" key="4">
    <source>
        <dbReference type="SMART" id="SM00382"/>
    </source>
</evidence>
<dbReference type="GeneID" id="9618727"/>
<evidence type="ECO:0000256" key="1">
    <source>
        <dbReference type="ARBA" id="ARBA00022741"/>
    </source>
</evidence>
<keyword evidence="2" id="KW-0378">Hydrolase</keyword>
<dbReference type="InParanoid" id="D8TT11"/>
<sequence length="191" mass="21133">MKSKRHVFLTGDPGVGKSTLCQRVIRQTSEMVWAGFYTAELRNEQGERLGFDVVTLDGSRGPLARVGKGRGPSVGKYTVELSSFERLALPALNVSTRRPTLLLVDEIGKMELFSRAFFPAVRAALDSTFLVVLGTIPSQKGARTLREVEEVSAREDVEVLTVTRFNRDALVQEVIVRLQESMRSMQSSDAS</sequence>
<dbReference type="PANTHER" id="PTHR43146">
    <property type="entry name" value="CANCER-RELATED NUCLEOSIDE-TRIPHOSPHATASE"/>
    <property type="match status" value="1"/>
</dbReference>
<dbReference type="AlphaFoldDB" id="D8TT11"/>
<dbReference type="OrthoDB" id="446244at2759"/>
<dbReference type="InterPro" id="IPR027417">
    <property type="entry name" value="P-loop_NTPase"/>
</dbReference>
<evidence type="ECO:0000313" key="6">
    <source>
        <dbReference type="Proteomes" id="UP000001058"/>
    </source>
</evidence>
<name>D8TT11_VOLCA</name>
<dbReference type="SUPFAM" id="SSF52540">
    <property type="entry name" value="P-loop containing nucleoside triphosphate hydrolases"/>
    <property type="match status" value="1"/>
</dbReference>
<accession>D8TT11</accession>
<dbReference type="GO" id="GO:0017111">
    <property type="term" value="F:ribonucleoside triphosphate phosphatase activity"/>
    <property type="evidence" value="ECO:0007669"/>
    <property type="project" value="InterPro"/>
</dbReference>
<dbReference type="InterPro" id="IPR004948">
    <property type="entry name" value="Nuc-triphosphatase_THEP1"/>
</dbReference>
<dbReference type="Pfam" id="PF03266">
    <property type="entry name" value="NTPase_1"/>
    <property type="match status" value="1"/>
</dbReference>
<dbReference type="PANTHER" id="PTHR43146:SF1">
    <property type="entry name" value="CANCER-RELATED NUCLEOSIDE-TRIPHOSPHATASE"/>
    <property type="match status" value="1"/>
</dbReference>
<reference evidence="5 6" key="1">
    <citation type="journal article" date="2010" name="Science">
        <title>Genomic analysis of organismal complexity in the multicellular green alga Volvox carteri.</title>
        <authorList>
            <person name="Prochnik S.E."/>
            <person name="Umen J."/>
            <person name="Nedelcu A.M."/>
            <person name="Hallmann A."/>
            <person name="Miller S.M."/>
            <person name="Nishii I."/>
            <person name="Ferris P."/>
            <person name="Kuo A."/>
            <person name="Mitros T."/>
            <person name="Fritz-Laylin L.K."/>
            <person name="Hellsten U."/>
            <person name="Chapman J."/>
            <person name="Simakov O."/>
            <person name="Rensing S.A."/>
            <person name="Terry A."/>
            <person name="Pangilinan J."/>
            <person name="Kapitonov V."/>
            <person name="Jurka J."/>
            <person name="Salamov A."/>
            <person name="Shapiro H."/>
            <person name="Schmutz J."/>
            <person name="Grimwood J."/>
            <person name="Lindquist E."/>
            <person name="Lucas S."/>
            <person name="Grigoriev I.V."/>
            <person name="Schmitt R."/>
            <person name="Kirk D."/>
            <person name="Rokhsar D.S."/>
        </authorList>
    </citation>
    <scope>NUCLEOTIDE SEQUENCE [LARGE SCALE GENOMIC DNA]</scope>
    <source>
        <strain evidence="6">f. Nagariensis / Eve</strain>
    </source>
</reference>
<gene>
    <name evidence="5" type="ORF">VOLCADRAFT_80686</name>
</gene>
<dbReference type="Proteomes" id="UP000001058">
    <property type="component" value="Unassembled WGS sequence"/>
</dbReference>
<keyword evidence="1" id="KW-0547">Nucleotide-binding</keyword>
<keyword evidence="3" id="KW-0067">ATP-binding</keyword>
<dbReference type="KEGG" id="vcn:VOLCADRAFT_80686"/>
<dbReference type="RefSeq" id="XP_002949453.1">
    <property type="nucleotide sequence ID" value="XM_002949407.1"/>
</dbReference>
<evidence type="ECO:0000256" key="2">
    <source>
        <dbReference type="ARBA" id="ARBA00022801"/>
    </source>
</evidence>
<dbReference type="FunCoup" id="D8TT11">
    <property type="interactions" value="882"/>
</dbReference>
<dbReference type="SMART" id="SM00382">
    <property type="entry name" value="AAA"/>
    <property type="match status" value="1"/>
</dbReference>
<dbReference type="Gene3D" id="3.40.50.300">
    <property type="entry name" value="P-loop containing nucleotide triphosphate hydrolases"/>
    <property type="match status" value="1"/>
</dbReference>
<evidence type="ECO:0000256" key="3">
    <source>
        <dbReference type="ARBA" id="ARBA00022840"/>
    </source>
</evidence>
<dbReference type="STRING" id="3068.D8TT11"/>
<keyword evidence="6" id="KW-1185">Reference proteome</keyword>
<evidence type="ECO:0000313" key="5">
    <source>
        <dbReference type="EMBL" id="EFJ49472.1"/>
    </source>
</evidence>
<dbReference type="InterPro" id="IPR003593">
    <property type="entry name" value="AAA+_ATPase"/>
</dbReference>
<dbReference type="EMBL" id="GL378335">
    <property type="protein sequence ID" value="EFJ49472.1"/>
    <property type="molecule type" value="Genomic_DNA"/>
</dbReference>
<dbReference type="GO" id="GO:0005524">
    <property type="term" value="F:ATP binding"/>
    <property type="evidence" value="ECO:0007669"/>
    <property type="project" value="UniProtKB-KW"/>
</dbReference>